<evidence type="ECO:0000313" key="12">
    <source>
        <dbReference type="EMBL" id="TKS54444.1"/>
    </source>
</evidence>
<dbReference type="OrthoDB" id="9803224at2"/>
<gene>
    <name evidence="12" type="ORF">E4582_06460</name>
</gene>
<reference evidence="12 13" key="1">
    <citation type="submission" date="2019-01" db="EMBL/GenBank/DDBJ databases">
        <authorList>
            <person name="Zhang S."/>
        </authorList>
    </citation>
    <scope>NUCLEOTIDE SEQUENCE [LARGE SCALE GENOMIC DNA]</scope>
    <source>
        <strain evidence="12 13">1626</strain>
    </source>
</reference>
<evidence type="ECO:0000256" key="3">
    <source>
        <dbReference type="ARBA" id="ARBA00011950"/>
    </source>
</evidence>
<dbReference type="UniPathway" id="UPA00344"/>
<evidence type="ECO:0000256" key="6">
    <source>
        <dbReference type="ARBA" id="ARBA00026066"/>
    </source>
</evidence>
<dbReference type="AlphaFoldDB" id="A0A4Z1R466"/>
<evidence type="ECO:0000313" key="13">
    <source>
        <dbReference type="Proteomes" id="UP000298681"/>
    </source>
</evidence>
<evidence type="ECO:0000256" key="9">
    <source>
        <dbReference type="ARBA" id="ARBA00030781"/>
    </source>
</evidence>
<evidence type="ECO:0000256" key="10">
    <source>
        <dbReference type="ARBA" id="ARBA00032474"/>
    </source>
</evidence>
<evidence type="ECO:0000256" key="5">
    <source>
        <dbReference type="ARBA" id="ARBA00023150"/>
    </source>
</evidence>
<comment type="caution">
    <text evidence="12">The sequence shown here is derived from an EMBL/GenBank/DDBJ whole genome shotgun (WGS) entry which is preliminary data.</text>
</comment>
<dbReference type="Proteomes" id="UP000298681">
    <property type="component" value="Unassembled WGS sequence"/>
</dbReference>
<dbReference type="RefSeq" id="WP_134673820.1">
    <property type="nucleotide sequence ID" value="NZ_CP039383.2"/>
</dbReference>
<dbReference type="GO" id="GO:0006777">
    <property type="term" value="P:Mo-molybdopterin cofactor biosynthetic process"/>
    <property type="evidence" value="ECO:0007669"/>
    <property type="project" value="UniProtKB-KW"/>
</dbReference>
<dbReference type="Gene3D" id="3.90.1170.40">
    <property type="entry name" value="Molybdopterin biosynthesis MoaE subunit"/>
    <property type="match status" value="1"/>
</dbReference>
<keyword evidence="5" id="KW-0501">Molybdenum cofactor biosynthesis</keyword>
<sequence>MHDTTGFRLSADAIDTAALHARLDEPAAGACVVFEGRVRNHHAGRAVLGLAYEAYADLAEAEGRRIVDAIRERHGLHRALCVHRVGTLDIGEVAVWVGVSAAHRDAAFEGCRAIIDAIKQDVPIWKRERYADGGAAWLHPEEGRGGR</sequence>
<evidence type="ECO:0000256" key="4">
    <source>
        <dbReference type="ARBA" id="ARBA00013858"/>
    </source>
</evidence>
<dbReference type="InterPro" id="IPR036563">
    <property type="entry name" value="MoaE_sf"/>
</dbReference>
<protein>
    <recommendedName>
        <fullName evidence="4">Molybdopterin synthase catalytic subunit</fullName>
        <ecNumber evidence="3">2.8.1.12</ecNumber>
    </recommendedName>
    <alternativeName>
        <fullName evidence="9">MPT synthase subunit 2</fullName>
    </alternativeName>
    <alternativeName>
        <fullName evidence="7">Molybdenum cofactor biosynthesis protein E</fullName>
    </alternativeName>
    <alternativeName>
        <fullName evidence="8">Molybdopterin-converting factor large subunit</fullName>
    </alternativeName>
    <alternativeName>
        <fullName evidence="10">Molybdopterin-converting factor subunit 2</fullName>
    </alternativeName>
</protein>
<dbReference type="CDD" id="cd00756">
    <property type="entry name" value="MoaE"/>
    <property type="match status" value="1"/>
</dbReference>
<comment type="pathway">
    <text evidence="1">Cofactor biosynthesis; molybdopterin biosynthesis.</text>
</comment>
<dbReference type="PANTHER" id="PTHR23404">
    <property type="entry name" value="MOLYBDOPTERIN SYNTHASE RELATED"/>
    <property type="match status" value="1"/>
</dbReference>
<evidence type="ECO:0000256" key="7">
    <source>
        <dbReference type="ARBA" id="ARBA00029745"/>
    </source>
</evidence>
<dbReference type="EC" id="2.8.1.12" evidence="3"/>
<evidence type="ECO:0000256" key="8">
    <source>
        <dbReference type="ARBA" id="ARBA00030407"/>
    </source>
</evidence>
<evidence type="ECO:0000256" key="2">
    <source>
        <dbReference type="ARBA" id="ARBA00005426"/>
    </source>
</evidence>
<evidence type="ECO:0000256" key="1">
    <source>
        <dbReference type="ARBA" id="ARBA00005046"/>
    </source>
</evidence>
<dbReference type="EMBL" id="SPUH01000001">
    <property type="protein sequence ID" value="TKS54444.1"/>
    <property type="molecule type" value="Genomic_DNA"/>
</dbReference>
<dbReference type="Pfam" id="PF02391">
    <property type="entry name" value="MoaE"/>
    <property type="match status" value="1"/>
</dbReference>
<evidence type="ECO:0000256" key="11">
    <source>
        <dbReference type="ARBA" id="ARBA00049878"/>
    </source>
</evidence>
<keyword evidence="13" id="KW-1185">Reference proteome</keyword>
<comment type="subunit">
    <text evidence="6">Heterotetramer of 2 MoaD subunits and 2 MoaE subunits. Also stable as homodimer. The enzyme changes between these two forms during catalysis.</text>
</comment>
<dbReference type="SUPFAM" id="SSF54690">
    <property type="entry name" value="Molybdopterin synthase subunit MoaE"/>
    <property type="match status" value="1"/>
</dbReference>
<accession>A0A4Z1R466</accession>
<comment type="catalytic activity">
    <reaction evidence="11">
        <text>2 [molybdopterin-synthase sulfur-carrier protein]-C-terminal-Gly-aminoethanethioate + cyclic pyranopterin phosphate + H2O = molybdopterin + 2 [molybdopterin-synthase sulfur-carrier protein]-C-terminal Gly-Gly + 2 H(+)</text>
        <dbReference type="Rhea" id="RHEA:26333"/>
        <dbReference type="Rhea" id="RHEA-COMP:12202"/>
        <dbReference type="Rhea" id="RHEA-COMP:19907"/>
        <dbReference type="ChEBI" id="CHEBI:15377"/>
        <dbReference type="ChEBI" id="CHEBI:15378"/>
        <dbReference type="ChEBI" id="CHEBI:58698"/>
        <dbReference type="ChEBI" id="CHEBI:59648"/>
        <dbReference type="ChEBI" id="CHEBI:90778"/>
        <dbReference type="ChEBI" id="CHEBI:232372"/>
        <dbReference type="EC" id="2.8.1.12"/>
    </reaction>
</comment>
<name>A0A4Z1R466_9GAMM</name>
<organism evidence="12 13">
    <name type="scientific">Luteimonas yindakuii</name>
    <dbReference type="NCBI Taxonomy" id="2565782"/>
    <lineage>
        <taxon>Bacteria</taxon>
        <taxon>Pseudomonadati</taxon>
        <taxon>Pseudomonadota</taxon>
        <taxon>Gammaproteobacteria</taxon>
        <taxon>Lysobacterales</taxon>
        <taxon>Lysobacteraceae</taxon>
        <taxon>Luteimonas</taxon>
    </lineage>
</organism>
<comment type="similarity">
    <text evidence="2">Belongs to the MoaE family.</text>
</comment>
<dbReference type="GO" id="GO:0030366">
    <property type="term" value="F:molybdopterin synthase activity"/>
    <property type="evidence" value="ECO:0007669"/>
    <property type="project" value="UniProtKB-EC"/>
</dbReference>
<dbReference type="InterPro" id="IPR003448">
    <property type="entry name" value="Mopterin_biosynth_MoaE"/>
</dbReference>
<proteinExistence type="inferred from homology"/>